<evidence type="ECO:0000313" key="2">
    <source>
        <dbReference type="EMBL" id="OCH95593.1"/>
    </source>
</evidence>
<feature type="region of interest" description="Disordered" evidence="1">
    <location>
        <begin position="106"/>
        <end position="194"/>
    </location>
</feature>
<feature type="compositionally biased region" description="Low complexity" evidence="1">
    <location>
        <begin position="178"/>
        <end position="187"/>
    </location>
</feature>
<accession>A0A8E2DTM6</accession>
<keyword evidence="3" id="KW-1185">Reference proteome</keyword>
<sequence length="340" mass="35767">MSTLADSGVLSPSSISSYDYFSAPSHAGGSALSDSHGTLSEDLASDDEIVWSMSDISSSALQHAAQLRSPATLSDDYIVLSRPISPRAVLDGLSAAVASMSIGGPSSTAPIGRDANEPKTPMPSAPKRKRSKRKVAAPVQPAATSAKTTTSIAAAKASTQPSPQQKRVISARRKAKHNAAAAQSAANSGLGERPVVDDVSEAGDHRVSTPAYRDAVQYISVLSDSASRSRSASISLKFLQALIVELGLCPSAFVPAGTTSSFYSLPSLPHSMRAAKTLLKTHVFLNVRDYLDVRERGLEALRAVMHPSRSSLMREVRNGRRVPAKKVKSIGLSVLLVTSH</sequence>
<evidence type="ECO:0000313" key="3">
    <source>
        <dbReference type="Proteomes" id="UP000250043"/>
    </source>
</evidence>
<proteinExistence type="predicted"/>
<feature type="compositionally biased region" description="Basic residues" evidence="1">
    <location>
        <begin position="126"/>
        <end position="135"/>
    </location>
</feature>
<organism evidence="2 3">
    <name type="scientific">Obba rivulosa</name>
    <dbReference type="NCBI Taxonomy" id="1052685"/>
    <lineage>
        <taxon>Eukaryota</taxon>
        <taxon>Fungi</taxon>
        <taxon>Dikarya</taxon>
        <taxon>Basidiomycota</taxon>
        <taxon>Agaricomycotina</taxon>
        <taxon>Agaricomycetes</taxon>
        <taxon>Polyporales</taxon>
        <taxon>Gelatoporiaceae</taxon>
        <taxon>Obba</taxon>
    </lineage>
</organism>
<reference evidence="2 3" key="1">
    <citation type="submission" date="2016-07" db="EMBL/GenBank/DDBJ databases">
        <title>Draft genome of the white-rot fungus Obba rivulosa 3A-2.</title>
        <authorList>
            <consortium name="DOE Joint Genome Institute"/>
            <person name="Miettinen O."/>
            <person name="Riley R."/>
            <person name="Acob R."/>
            <person name="Barry K."/>
            <person name="Cullen D."/>
            <person name="De Vries R."/>
            <person name="Hainaut M."/>
            <person name="Hatakka A."/>
            <person name="Henrissat B."/>
            <person name="Hilden K."/>
            <person name="Kuo R."/>
            <person name="Labutti K."/>
            <person name="Lipzen A."/>
            <person name="Makela M.R."/>
            <person name="Sandor L."/>
            <person name="Spatafora J.W."/>
            <person name="Grigoriev I.V."/>
            <person name="Hibbett D.S."/>
        </authorList>
    </citation>
    <scope>NUCLEOTIDE SEQUENCE [LARGE SCALE GENOMIC DNA]</scope>
    <source>
        <strain evidence="2 3">3A-2</strain>
    </source>
</reference>
<dbReference type="AlphaFoldDB" id="A0A8E2DTM6"/>
<evidence type="ECO:0000256" key="1">
    <source>
        <dbReference type="SAM" id="MobiDB-lite"/>
    </source>
</evidence>
<dbReference type="Proteomes" id="UP000250043">
    <property type="component" value="Unassembled WGS sequence"/>
</dbReference>
<feature type="compositionally biased region" description="Low complexity" evidence="1">
    <location>
        <begin position="136"/>
        <end position="159"/>
    </location>
</feature>
<dbReference type="EMBL" id="KV722335">
    <property type="protein sequence ID" value="OCH95593.1"/>
    <property type="molecule type" value="Genomic_DNA"/>
</dbReference>
<name>A0A8E2DTM6_9APHY</name>
<dbReference type="OrthoDB" id="2596481at2759"/>
<gene>
    <name evidence="2" type="ORF">OBBRIDRAFT_539723</name>
</gene>
<protein>
    <submittedName>
        <fullName evidence="2">Uncharacterized protein</fullName>
    </submittedName>
</protein>